<evidence type="ECO:0000259" key="9">
    <source>
        <dbReference type="Pfam" id="PF20216"/>
    </source>
</evidence>
<evidence type="ECO:0000256" key="4">
    <source>
        <dbReference type="ARBA" id="ARBA00022801"/>
    </source>
</evidence>
<feature type="transmembrane region" description="Helical" evidence="7">
    <location>
        <begin position="6"/>
        <end position="25"/>
    </location>
</feature>
<dbReference type="InterPro" id="IPR022764">
    <property type="entry name" value="Peptidase_S54_rhomboid_dom"/>
</dbReference>
<keyword evidence="3 7" id="KW-0812">Transmembrane</keyword>
<dbReference type="GO" id="GO:0008233">
    <property type="term" value="F:peptidase activity"/>
    <property type="evidence" value="ECO:0007669"/>
    <property type="project" value="UniProtKB-KW"/>
</dbReference>
<feature type="transmembrane region" description="Helical" evidence="7">
    <location>
        <begin position="59"/>
        <end position="79"/>
    </location>
</feature>
<evidence type="ECO:0000259" key="8">
    <source>
        <dbReference type="Pfam" id="PF01694"/>
    </source>
</evidence>
<evidence type="ECO:0000256" key="5">
    <source>
        <dbReference type="ARBA" id="ARBA00022989"/>
    </source>
</evidence>
<keyword evidence="11" id="KW-1185">Reference proteome</keyword>
<dbReference type="Pfam" id="PF01694">
    <property type="entry name" value="Rhomboid"/>
    <property type="match status" value="1"/>
</dbReference>
<feature type="domain" description="Peptidase S54 rhomboid" evidence="8">
    <location>
        <begin position="50"/>
        <end position="205"/>
    </location>
</feature>
<feature type="transmembrane region" description="Helical" evidence="7">
    <location>
        <begin position="162"/>
        <end position="180"/>
    </location>
</feature>
<keyword evidence="4 10" id="KW-0378">Hydrolase</keyword>
<evidence type="ECO:0000256" key="1">
    <source>
        <dbReference type="ARBA" id="ARBA00004141"/>
    </source>
</evidence>
<evidence type="ECO:0000256" key="2">
    <source>
        <dbReference type="ARBA" id="ARBA00009045"/>
    </source>
</evidence>
<comment type="similarity">
    <text evidence="2">Belongs to the peptidase S54 family.</text>
</comment>
<dbReference type="InterPro" id="IPR046483">
    <property type="entry name" value="DUF6576"/>
</dbReference>
<keyword evidence="5 7" id="KW-1133">Transmembrane helix</keyword>
<organism evidence="10 11">
    <name type="scientific">Haloferula chungangensis</name>
    <dbReference type="NCBI Taxonomy" id="1048331"/>
    <lineage>
        <taxon>Bacteria</taxon>
        <taxon>Pseudomonadati</taxon>
        <taxon>Verrucomicrobiota</taxon>
        <taxon>Verrucomicrobiia</taxon>
        <taxon>Verrucomicrobiales</taxon>
        <taxon>Verrucomicrobiaceae</taxon>
        <taxon>Haloferula</taxon>
    </lineage>
</organism>
<dbReference type="PANTHER" id="PTHR43731:SF14">
    <property type="entry name" value="PRESENILIN-ASSOCIATED RHOMBOID-LIKE PROTEIN, MITOCHONDRIAL"/>
    <property type="match status" value="1"/>
</dbReference>
<protein>
    <submittedName>
        <fullName evidence="10">Rhomboid family intramembrane serine protease</fullName>
        <ecNumber evidence="10">3.4.21.105</ecNumber>
    </submittedName>
</protein>
<dbReference type="RefSeq" id="WP_379715069.1">
    <property type="nucleotide sequence ID" value="NZ_JBHTBS010000011.1"/>
</dbReference>
<evidence type="ECO:0000256" key="7">
    <source>
        <dbReference type="SAM" id="Phobius"/>
    </source>
</evidence>
<evidence type="ECO:0000313" key="10">
    <source>
        <dbReference type="EMBL" id="MFC7339010.1"/>
    </source>
</evidence>
<dbReference type="InterPro" id="IPR035952">
    <property type="entry name" value="Rhomboid-like_sf"/>
</dbReference>
<evidence type="ECO:0000256" key="3">
    <source>
        <dbReference type="ARBA" id="ARBA00022692"/>
    </source>
</evidence>
<keyword evidence="10" id="KW-0645">Protease</keyword>
<dbReference type="Gene3D" id="1.20.1540.10">
    <property type="entry name" value="Rhomboid-like"/>
    <property type="match status" value="1"/>
</dbReference>
<feature type="transmembrane region" description="Helical" evidence="7">
    <location>
        <begin position="121"/>
        <end position="142"/>
    </location>
</feature>
<gene>
    <name evidence="10" type="ORF">ACFQY0_17570</name>
</gene>
<dbReference type="EC" id="3.4.21.105" evidence="10"/>
<dbReference type="InterPro" id="IPR050925">
    <property type="entry name" value="Rhomboid_protease_S54"/>
</dbReference>
<feature type="transmembrane region" description="Helical" evidence="7">
    <location>
        <begin position="192"/>
        <end position="211"/>
    </location>
</feature>
<dbReference type="PANTHER" id="PTHR43731">
    <property type="entry name" value="RHOMBOID PROTEASE"/>
    <property type="match status" value="1"/>
</dbReference>
<comment type="subcellular location">
    <subcellularLocation>
        <location evidence="1">Membrane</location>
        <topology evidence="1">Multi-pass membrane protein</topology>
    </subcellularLocation>
</comment>
<evidence type="ECO:0000313" key="11">
    <source>
        <dbReference type="Proteomes" id="UP001596472"/>
    </source>
</evidence>
<dbReference type="GO" id="GO:0006508">
    <property type="term" value="P:proteolysis"/>
    <property type="evidence" value="ECO:0007669"/>
    <property type="project" value="UniProtKB-KW"/>
</dbReference>
<keyword evidence="6 7" id="KW-0472">Membrane</keyword>
<dbReference type="Pfam" id="PF20216">
    <property type="entry name" value="DUF6576"/>
    <property type="match status" value="1"/>
</dbReference>
<dbReference type="Proteomes" id="UP001596472">
    <property type="component" value="Unassembled WGS sequence"/>
</dbReference>
<feature type="transmembrane region" description="Helical" evidence="7">
    <location>
        <begin position="91"/>
        <end position="115"/>
    </location>
</feature>
<proteinExistence type="inferred from homology"/>
<reference evidence="11" key="1">
    <citation type="journal article" date="2019" name="Int. J. Syst. Evol. Microbiol.">
        <title>The Global Catalogue of Microorganisms (GCM) 10K type strain sequencing project: providing services to taxonomists for standard genome sequencing and annotation.</title>
        <authorList>
            <consortium name="The Broad Institute Genomics Platform"/>
            <consortium name="The Broad Institute Genome Sequencing Center for Infectious Disease"/>
            <person name="Wu L."/>
            <person name="Ma J."/>
        </authorList>
    </citation>
    <scope>NUCLEOTIDE SEQUENCE [LARGE SCALE GENOMIC DNA]</scope>
    <source>
        <strain evidence="11">CGMCC 4.1467</strain>
    </source>
</reference>
<accession>A0ABW2LBM2</accession>
<comment type="caution">
    <text evidence="10">The sequence shown here is derived from an EMBL/GenBank/DDBJ whole genome shotgun (WGS) entry which is preliminary data.</text>
</comment>
<dbReference type="SUPFAM" id="SSF144091">
    <property type="entry name" value="Rhomboid-like"/>
    <property type="match status" value="1"/>
</dbReference>
<name>A0ABW2LBM2_9BACT</name>
<sequence length="278" mass="30661">MPPLPPVTKWLLILNVGIFLIDLFLPRDGRGDGPISSFGEFSVASAISGGRIWEFLTFQFIHASVLHVMLNSLGLYFFGPLVERWWGSKKFIGFYLICGAAGALFFTLLLTLKFLPKASAYTPLVGASAGLYGILFAVYVIAPAIRVRLLFPPIELSMKQMAIALFVISAGTIIGGLLFPNSGIFSNEGGEAGHLGGAIMGFVLMKFPWLLSLGKREKKIIHPKEFRRNQAKIRPRTELDLEKDTEVDRILDKINEQGVDSLTKAERETLSKISTKDS</sequence>
<dbReference type="EMBL" id="JBHTBS010000011">
    <property type="protein sequence ID" value="MFC7339010.1"/>
    <property type="molecule type" value="Genomic_DNA"/>
</dbReference>
<evidence type="ECO:0000256" key="6">
    <source>
        <dbReference type="ARBA" id="ARBA00023136"/>
    </source>
</evidence>
<feature type="domain" description="DUF6576" evidence="9">
    <location>
        <begin position="243"/>
        <end position="275"/>
    </location>
</feature>
<dbReference type="SMART" id="SM01160">
    <property type="entry name" value="DUF1751"/>
    <property type="match status" value="1"/>
</dbReference>